<sequence length="329" mass="37416">MHPHDSSQSLPVELYGPVVCFIDEKNVLCTLCLASKTWYTEVMRVLYRSVSVSTGNYLGWCNTIIEKPFLGELVRSFSIILLPERKQDINYLVIRLTLALQNLMNLETLAISKGAGYDITTYRILPAFAACSLDIRRFDCQIPWPYQRDVETLLDFLERRPDITEFRCDPDHPDTITPREVIVPEPALANLTHLSCSADLFTGLTVIPALESLQVDCATGEELQLVLSMLVCVQETLQKLCLRLSPYIFTSEGTLARDVFRRIAESVPMPHSLCIHDDSMTTYVASAFPQMSGESGTDDFRRFQLFPEIFRMPDSSRQARFKSRPEPIF</sequence>
<proteinExistence type="predicted"/>
<dbReference type="HOGENOM" id="CLU_073122_0_0_1"/>
<dbReference type="InParanoid" id="A0A067PZ31"/>
<organism evidence="1 2">
    <name type="scientific">Jaapia argillacea MUCL 33604</name>
    <dbReference type="NCBI Taxonomy" id="933084"/>
    <lineage>
        <taxon>Eukaryota</taxon>
        <taxon>Fungi</taxon>
        <taxon>Dikarya</taxon>
        <taxon>Basidiomycota</taxon>
        <taxon>Agaricomycotina</taxon>
        <taxon>Agaricomycetes</taxon>
        <taxon>Agaricomycetidae</taxon>
        <taxon>Jaapiales</taxon>
        <taxon>Jaapiaceae</taxon>
        <taxon>Jaapia</taxon>
    </lineage>
</organism>
<dbReference type="Proteomes" id="UP000027265">
    <property type="component" value="Unassembled WGS sequence"/>
</dbReference>
<reference evidence="2" key="1">
    <citation type="journal article" date="2014" name="Proc. Natl. Acad. Sci. U.S.A.">
        <title>Extensive sampling of basidiomycete genomes demonstrates inadequacy of the white-rot/brown-rot paradigm for wood decay fungi.</title>
        <authorList>
            <person name="Riley R."/>
            <person name="Salamov A.A."/>
            <person name="Brown D.W."/>
            <person name="Nagy L.G."/>
            <person name="Floudas D."/>
            <person name="Held B.W."/>
            <person name="Levasseur A."/>
            <person name="Lombard V."/>
            <person name="Morin E."/>
            <person name="Otillar R."/>
            <person name="Lindquist E.A."/>
            <person name="Sun H."/>
            <person name="LaButti K.M."/>
            <person name="Schmutz J."/>
            <person name="Jabbour D."/>
            <person name="Luo H."/>
            <person name="Baker S.E."/>
            <person name="Pisabarro A.G."/>
            <person name="Walton J.D."/>
            <person name="Blanchette R.A."/>
            <person name="Henrissat B."/>
            <person name="Martin F."/>
            <person name="Cullen D."/>
            <person name="Hibbett D.S."/>
            <person name="Grigoriev I.V."/>
        </authorList>
    </citation>
    <scope>NUCLEOTIDE SEQUENCE [LARGE SCALE GENOMIC DNA]</scope>
    <source>
        <strain evidence="2">MUCL 33604</strain>
    </source>
</reference>
<evidence type="ECO:0000313" key="2">
    <source>
        <dbReference type="Proteomes" id="UP000027265"/>
    </source>
</evidence>
<protein>
    <recommendedName>
        <fullName evidence="3">F-box domain-containing protein</fullName>
    </recommendedName>
</protein>
<keyword evidence="2" id="KW-1185">Reference proteome</keyword>
<gene>
    <name evidence="1" type="ORF">JAAARDRAFT_192384</name>
</gene>
<dbReference type="EMBL" id="KL197715">
    <property type="protein sequence ID" value="KDQ59934.1"/>
    <property type="molecule type" value="Genomic_DNA"/>
</dbReference>
<evidence type="ECO:0008006" key="3">
    <source>
        <dbReference type="Google" id="ProtNLM"/>
    </source>
</evidence>
<accession>A0A067PZ31</accession>
<evidence type="ECO:0000313" key="1">
    <source>
        <dbReference type="EMBL" id="KDQ59934.1"/>
    </source>
</evidence>
<dbReference type="AlphaFoldDB" id="A0A067PZ31"/>
<name>A0A067PZ31_9AGAM</name>